<organism evidence="3 4">
    <name type="scientific">Serratia fonticola</name>
    <dbReference type="NCBI Taxonomy" id="47917"/>
    <lineage>
        <taxon>Bacteria</taxon>
        <taxon>Pseudomonadati</taxon>
        <taxon>Pseudomonadota</taxon>
        <taxon>Gammaproteobacteria</taxon>
        <taxon>Enterobacterales</taxon>
        <taxon>Yersiniaceae</taxon>
        <taxon>Serratia</taxon>
    </lineage>
</organism>
<proteinExistence type="predicted"/>
<name>A0ABY9PME4_SERFO</name>
<gene>
    <name evidence="3" type="ORF">RFB13_25975</name>
</gene>
<protein>
    <submittedName>
        <fullName evidence="3">Aldo/keto reductase</fullName>
    </submittedName>
</protein>
<dbReference type="InterPro" id="IPR023210">
    <property type="entry name" value="NADP_OxRdtase_dom"/>
</dbReference>
<evidence type="ECO:0000256" key="1">
    <source>
        <dbReference type="ARBA" id="ARBA00023002"/>
    </source>
</evidence>
<evidence type="ECO:0000313" key="4">
    <source>
        <dbReference type="Proteomes" id="UP001235341"/>
    </source>
</evidence>
<dbReference type="Pfam" id="PF00248">
    <property type="entry name" value="Aldo_ket_red"/>
    <property type="match status" value="1"/>
</dbReference>
<dbReference type="SUPFAM" id="SSF51430">
    <property type="entry name" value="NAD(P)-linked oxidoreductase"/>
    <property type="match status" value="1"/>
</dbReference>
<dbReference type="Proteomes" id="UP001235341">
    <property type="component" value="Chromosome"/>
</dbReference>
<dbReference type="PANTHER" id="PTHR43625">
    <property type="entry name" value="AFLATOXIN B1 ALDEHYDE REDUCTASE"/>
    <property type="match status" value="1"/>
</dbReference>
<keyword evidence="4" id="KW-1185">Reference proteome</keyword>
<dbReference type="Gene3D" id="3.20.20.100">
    <property type="entry name" value="NADP-dependent oxidoreductase domain"/>
    <property type="match status" value="1"/>
</dbReference>
<evidence type="ECO:0000259" key="2">
    <source>
        <dbReference type="Pfam" id="PF00248"/>
    </source>
</evidence>
<dbReference type="RefSeq" id="WP_309205561.1">
    <property type="nucleotide sequence ID" value="NZ_CP133586.1"/>
</dbReference>
<feature type="domain" description="NADP-dependent oxidoreductase" evidence="2">
    <location>
        <begin position="14"/>
        <end position="311"/>
    </location>
</feature>
<sequence length="332" mass="37395">MRKRLLGHSLEVSAIGYGAMGLSEFYGETNDNTALKVLQTIVGADVDFIDTANLYGRGHNERLIGHFLANMKSHQRQKIKIATKCGIERSDNESYNRRINNSPDYIKRCCHESLQRLGVERIDLYYLHRIDPQTDIEESMASLRDLVQEGKIAYVGLCEVSATTLEKAHRVYPVTALQTEYSLWTRDIEADILPMAIKHGIGVVPYSPLGRGFLTGKYLSNQSFSENDFRKHNERFSDHNLNHNAKILAAVQPLANKYHCTLGQIALAWLLSQYDKIVPIPGTKNSQYALENAKANEIVLQSEDVTLLNNLKNIIEVKGERYSAEGMKGINA</sequence>
<dbReference type="PANTHER" id="PTHR43625:SF40">
    <property type="entry name" value="ALDO-KETO REDUCTASE YAKC [NADP(+)]"/>
    <property type="match status" value="1"/>
</dbReference>
<accession>A0ABY9PME4</accession>
<dbReference type="InterPro" id="IPR050791">
    <property type="entry name" value="Aldo-Keto_reductase"/>
</dbReference>
<reference evidence="3 4" key="1">
    <citation type="submission" date="2023-08" db="EMBL/GenBank/DDBJ databases">
        <title>Complete Genome and Methylome dissection of Serratia fonticola NEB369.</title>
        <authorList>
            <person name="Fomenkov A."/>
            <person name="Roberts R.D."/>
        </authorList>
    </citation>
    <scope>NUCLEOTIDE SEQUENCE [LARGE SCALE GENOMIC DNA]</scope>
    <source>
        <strain evidence="3 4">NEB369</strain>
    </source>
</reference>
<dbReference type="InterPro" id="IPR036812">
    <property type="entry name" value="NAD(P)_OxRdtase_dom_sf"/>
</dbReference>
<evidence type="ECO:0000313" key="3">
    <source>
        <dbReference type="EMBL" id="WMT14586.1"/>
    </source>
</evidence>
<keyword evidence="1" id="KW-0560">Oxidoreductase</keyword>
<dbReference type="EMBL" id="CP133586">
    <property type="protein sequence ID" value="WMT14586.1"/>
    <property type="molecule type" value="Genomic_DNA"/>
</dbReference>